<reference evidence="17" key="1">
    <citation type="journal article" date="2017" name="Parasit. Vectors">
        <title>Sialotranscriptomics of Rhipicephalus zambeziensis reveals intricate expression profiles of secretory proteins and suggests tight temporal transcriptional regulation during blood-feeding.</title>
        <authorList>
            <person name="de Castro M.H."/>
            <person name="de Klerk D."/>
            <person name="Pienaar R."/>
            <person name="Rees D.J.G."/>
            <person name="Mans B.J."/>
        </authorList>
    </citation>
    <scope>NUCLEOTIDE SEQUENCE</scope>
    <source>
        <tissue evidence="17">Salivary glands</tissue>
    </source>
</reference>
<keyword evidence="6 17" id="KW-0808">Transferase</keyword>
<feature type="region of interest" description="Disordered" evidence="15">
    <location>
        <begin position="230"/>
        <end position="274"/>
    </location>
</feature>
<evidence type="ECO:0000256" key="6">
    <source>
        <dbReference type="ARBA" id="ARBA00022679"/>
    </source>
</evidence>
<dbReference type="PANTHER" id="PTHR12734:SF0">
    <property type="entry name" value="18S RRNA (GUANINE-N(7))-METHYLTRANSFERASE-RELATED"/>
    <property type="match status" value="1"/>
</dbReference>
<dbReference type="Gene3D" id="3.40.50.150">
    <property type="entry name" value="Vaccinia Virus protein VP39"/>
    <property type="match status" value="1"/>
</dbReference>
<evidence type="ECO:0000256" key="4">
    <source>
        <dbReference type="ARBA" id="ARBA00022490"/>
    </source>
</evidence>
<dbReference type="SUPFAM" id="SSF53335">
    <property type="entry name" value="S-adenosyl-L-methionine-dependent methyltransferases"/>
    <property type="match status" value="1"/>
</dbReference>
<comment type="catalytic activity">
    <reaction evidence="9">
        <text>a guanosine in 18S rRNA + S-adenosyl-L-methionine = an N(7)-methylguanosine in 18S rRNA + S-adenosyl-L-homocysteine</text>
        <dbReference type="Rhea" id="RHEA:54584"/>
        <dbReference type="Rhea" id="RHEA-COMP:13937"/>
        <dbReference type="Rhea" id="RHEA-COMP:13938"/>
        <dbReference type="ChEBI" id="CHEBI:57856"/>
        <dbReference type="ChEBI" id="CHEBI:59789"/>
        <dbReference type="ChEBI" id="CHEBI:74269"/>
        <dbReference type="ChEBI" id="CHEBI:74480"/>
    </reaction>
</comment>
<evidence type="ECO:0000259" key="16">
    <source>
        <dbReference type="Pfam" id="PF13649"/>
    </source>
</evidence>
<dbReference type="Pfam" id="PF13649">
    <property type="entry name" value="Methyltransf_25"/>
    <property type="match status" value="1"/>
</dbReference>
<feature type="compositionally biased region" description="Basic and acidic residues" evidence="15">
    <location>
        <begin position="240"/>
        <end position="253"/>
    </location>
</feature>
<evidence type="ECO:0000256" key="7">
    <source>
        <dbReference type="ARBA" id="ARBA00022691"/>
    </source>
</evidence>
<dbReference type="GO" id="GO:0005730">
    <property type="term" value="C:nucleolus"/>
    <property type="evidence" value="ECO:0007669"/>
    <property type="project" value="UniProtKB-ARBA"/>
</dbReference>
<comment type="subunit">
    <text evidence="11">Heterodimer with TRMT112; this heterodimerization is necessary for the metabolic stability and activity of the catalytic subunit BUD23. Interacts with GRIP1.</text>
</comment>
<dbReference type="CDD" id="cd02440">
    <property type="entry name" value="AdoMet_MTases"/>
    <property type="match status" value="1"/>
</dbReference>
<evidence type="ECO:0000256" key="12">
    <source>
        <dbReference type="ARBA" id="ARBA00074415"/>
    </source>
</evidence>
<evidence type="ECO:0000256" key="15">
    <source>
        <dbReference type="SAM" id="MobiDB-lite"/>
    </source>
</evidence>
<evidence type="ECO:0000256" key="8">
    <source>
        <dbReference type="ARBA" id="ARBA00023242"/>
    </source>
</evidence>
<evidence type="ECO:0000256" key="10">
    <source>
        <dbReference type="ARBA" id="ARBA00059355"/>
    </source>
</evidence>
<comment type="function">
    <text evidence="10">S-adenosyl-L-methionine-dependent methyltransferase that specifically methylates the N(7) position of a guanine in 18S rRNA. Requires the methyltransferase adapter protein TRM112 for full rRNA methyltransferase activity. Involved in the pre-rRNA processing steps leading to small-subunit rRNA production independently of its RNA-modifying catalytic activity. Important for biogenesis end export of the 40S ribosomal subunit independent on its methyltransferase activity. Locus-specific steroid receptor coactivator. Potentiates transactivation by glucocorticoid (NR3C1), mineralocorticoid (NR3C2), androgen (AR) and progesterone (PGR) receptors. Required for the maintenance of open chromatin at the TSC22D3/GILZ locus to facilitate NR3C1 loading on the response elements. Required for maintenance of dimethylation on histone H3 'Lys-79' (H3K79me2), although direct histone methyltransferase activity is not observed in vitro.</text>
</comment>
<dbReference type="AlphaFoldDB" id="A0A224YRM6"/>
<evidence type="ECO:0000256" key="11">
    <source>
        <dbReference type="ARBA" id="ARBA00064164"/>
    </source>
</evidence>
<dbReference type="InterPro" id="IPR029063">
    <property type="entry name" value="SAM-dependent_MTases_sf"/>
</dbReference>
<keyword evidence="7" id="KW-0949">S-adenosyl-L-methionine</keyword>
<accession>A0A224YRM6</accession>
<dbReference type="EMBL" id="GFPF01005478">
    <property type="protein sequence ID" value="MAA16624.1"/>
    <property type="molecule type" value="Transcribed_RNA"/>
</dbReference>
<name>A0A224YRM6_9ACAR</name>
<protein>
    <recommendedName>
        <fullName evidence="12">18S rRNA (guanine-N(7))-methyltransferase</fullName>
    </recommendedName>
    <alternativeName>
        <fullName evidence="14">Bud site selection protein 23 homolog</fullName>
    </alternativeName>
    <alternativeName>
        <fullName evidence="13">rRNA methyltransferase and ribosome maturation factor</fullName>
    </alternativeName>
</protein>
<proteinExistence type="inferred from homology"/>
<sequence length="274" mass="29922">MSRRPEYSAPPELFYNEQEAEKYTSNSRIMEIQTAMSERAVELLALPDDETCLILDLGCGSGLSGDVLEEQGHVWVGVDISRAMLNVAQEREAAGDMLLGDLGQGLCFRAGAFDGAISISALQWLCNADKKSHNPVKRLHAFFSSLYACLGRGRRAVFQFYPENADQVELLTQQAMRAGFTGGLVVDYPNSTKAKKMFLVLFTGGPQKLPAALGASSEQHDQIECTERKKAASQTAWQGSEERSCLDSRKEGTSSKAGQGDQARLEVYGPAALW</sequence>
<dbReference type="InterPro" id="IPR041698">
    <property type="entry name" value="Methyltransf_25"/>
</dbReference>
<evidence type="ECO:0000256" key="9">
    <source>
        <dbReference type="ARBA" id="ARBA00050374"/>
    </source>
</evidence>
<dbReference type="InterPro" id="IPR039769">
    <property type="entry name" value="Bud23-like"/>
</dbReference>
<comment type="similarity">
    <text evidence="3">Belongs to the class I-like SAM-binding methyltransferase superfamily. BUD23/WBSCR22 family.</text>
</comment>
<keyword evidence="4" id="KW-0963">Cytoplasm</keyword>
<evidence type="ECO:0000256" key="1">
    <source>
        <dbReference type="ARBA" id="ARBA00004123"/>
    </source>
</evidence>
<dbReference type="FunFam" id="3.40.50.150:FF:000017">
    <property type="entry name" value="probable 18S rRNA (Guanine-N(7))-methyltransferase"/>
    <property type="match status" value="1"/>
</dbReference>
<evidence type="ECO:0000256" key="2">
    <source>
        <dbReference type="ARBA" id="ARBA00004496"/>
    </source>
</evidence>
<dbReference type="GO" id="GO:0070476">
    <property type="term" value="P:rRNA (guanine-N7)-methylation"/>
    <property type="evidence" value="ECO:0007669"/>
    <property type="project" value="InterPro"/>
</dbReference>
<keyword evidence="8" id="KW-0539">Nucleus</keyword>
<evidence type="ECO:0000256" key="13">
    <source>
        <dbReference type="ARBA" id="ARBA00075516"/>
    </source>
</evidence>
<dbReference type="GO" id="GO:0016435">
    <property type="term" value="F:rRNA (guanine) methyltransferase activity"/>
    <property type="evidence" value="ECO:0007669"/>
    <property type="project" value="InterPro"/>
</dbReference>
<organism evidence="17">
    <name type="scientific">Rhipicephalus zambeziensis</name>
    <dbReference type="NCBI Taxonomy" id="60191"/>
    <lineage>
        <taxon>Eukaryota</taxon>
        <taxon>Metazoa</taxon>
        <taxon>Ecdysozoa</taxon>
        <taxon>Arthropoda</taxon>
        <taxon>Chelicerata</taxon>
        <taxon>Arachnida</taxon>
        <taxon>Acari</taxon>
        <taxon>Parasitiformes</taxon>
        <taxon>Ixodida</taxon>
        <taxon>Ixodoidea</taxon>
        <taxon>Ixodidae</taxon>
        <taxon>Rhipicephalinae</taxon>
        <taxon>Rhipicephalus</taxon>
        <taxon>Rhipicephalus</taxon>
    </lineage>
</organism>
<evidence type="ECO:0000313" key="17">
    <source>
        <dbReference type="EMBL" id="MAA16624.1"/>
    </source>
</evidence>
<evidence type="ECO:0000256" key="3">
    <source>
        <dbReference type="ARBA" id="ARBA00005547"/>
    </source>
</evidence>
<dbReference type="GO" id="GO:0005737">
    <property type="term" value="C:cytoplasm"/>
    <property type="evidence" value="ECO:0007669"/>
    <property type="project" value="UniProtKB-SubCell"/>
</dbReference>
<evidence type="ECO:0000256" key="14">
    <source>
        <dbReference type="ARBA" id="ARBA00081208"/>
    </source>
</evidence>
<feature type="domain" description="Methyltransferase" evidence="16">
    <location>
        <begin position="54"/>
        <end position="130"/>
    </location>
</feature>
<keyword evidence="5 17" id="KW-0489">Methyltransferase</keyword>
<dbReference type="PANTHER" id="PTHR12734">
    <property type="entry name" value="METHYLTRANSFERASE-RELATED"/>
    <property type="match status" value="1"/>
</dbReference>
<comment type="subcellular location">
    <subcellularLocation>
        <location evidence="2">Cytoplasm</location>
    </subcellularLocation>
    <subcellularLocation>
        <location evidence="1">Nucleus</location>
    </subcellularLocation>
</comment>
<evidence type="ECO:0000256" key="5">
    <source>
        <dbReference type="ARBA" id="ARBA00022603"/>
    </source>
</evidence>